<reference evidence="2" key="1">
    <citation type="journal article" date="2023" name="Nat. Commun.">
        <title>Diploid and tetraploid genomes of Acorus and the evolution of monocots.</title>
        <authorList>
            <person name="Ma L."/>
            <person name="Liu K.W."/>
            <person name="Li Z."/>
            <person name="Hsiao Y.Y."/>
            <person name="Qi Y."/>
            <person name="Fu T."/>
            <person name="Tang G.D."/>
            <person name="Zhang D."/>
            <person name="Sun W.H."/>
            <person name="Liu D.K."/>
            <person name="Li Y."/>
            <person name="Chen G.Z."/>
            <person name="Liu X.D."/>
            <person name="Liao X.Y."/>
            <person name="Jiang Y.T."/>
            <person name="Yu X."/>
            <person name="Hao Y."/>
            <person name="Huang J."/>
            <person name="Zhao X.W."/>
            <person name="Ke S."/>
            <person name="Chen Y.Y."/>
            <person name="Wu W.L."/>
            <person name="Hsu J.L."/>
            <person name="Lin Y.F."/>
            <person name="Huang M.D."/>
            <person name="Li C.Y."/>
            <person name="Huang L."/>
            <person name="Wang Z.W."/>
            <person name="Zhao X."/>
            <person name="Zhong W.Y."/>
            <person name="Peng D.H."/>
            <person name="Ahmad S."/>
            <person name="Lan S."/>
            <person name="Zhang J.S."/>
            <person name="Tsai W.C."/>
            <person name="Van de Peer Y."/>
            <person name="Liu Z.J."/>
        </authorList>
    </citation>
    <scope>NUCLEOTIDE SEQUENCE</scope>
    <source>
        <strain evidence="2">CP</strain>
    </source>
</reference>
<proteinExistence type="predicted"/>
<dbReference type="Gene3D" id="3.40.50.150">
    <property type="entry name" value="Vaccinia Virus protein VP39"/>
    <property type="match status" value="1"/>
</dbReference>
<reference evidence="2" key="2">
    <citation type="submission" date="2023-06" db="EMBL/GenBank/DDBJ databases">
        <authorList>
            <person name="Ma L."/>
            <person name="Liu K.-W."/>
            <person name="Li Z."/>
            <person name="Hsiao Y.-Y."/>
            <person name="Qi Y."/>
            <person name="Fu T."/>
            <person name="Tang G."/>
            <person name="Zhang D."/>
            <person name="Sun W.-H."/>
            <person name="Liu D.-K."/>
            <person name="Li Y."/>
            <person name="Chen G.-Z."/>
            <person name="Liu X.-D."/>
            <person name="Liao X.-Y."/>
            <person name="Jiang Y.-T."/>
            <person name="Yu X."/>
            <person name="Hao Y."/>
            <person name="Huang J."/>
            <person name="Zhao X.-W."/>
            <person name="Ke S."/>
            <person name="Chen Y.-Y."/>
            <person name="Wu W.-L."/>
            <person name="Hsu J.-L."/>
            <person name="Lin Y.-F."/>
            <person name="Huang M.-D."/>
            <person name="Li C.-Y."/>
            <person name="Huang L."/>
            <person name="Wang Z.-W."/>
            <person name="Zhao X."/>
            <person name="Zhong W.-Y."/>
            <person name="Peng D.-H."/>
            <person name="Ahmad S."/>
            <person name="Lan S."/>
            <person name="Zhang J.-S."/>
            <person name="Tsai W.-C."/>
            <person name="Van De Peer Y."/>
            <person name="Liu Z.-J."/>
        </authorList>
    </citation>
    <scope>NUCLEOTIDE SEQUENCE</scope>
    <source>
        <strain evidence="2">CP</strain>
        <tissue evidence="2">Leaves</tissue>
    </source>
</reference>
<dbReference type="EMBL" id="JAUJYO010000017">
    <property type="protein sequence ID" value="KAK1293419.1"/>
    <property type="molecule type" value="Genomic_DNA"/>
</dbReference>
<sequence>MAPLDGEEPKPLSILQSDEEEEEEIATTTTTTTNNNNSPTTTTTTIEQPTDQTHHHLRSTNTTLTIRQITSRGLSFQLWPAASTLLSLLDQPNTTPLRHLLSSLPLPHPPPLRLLELGSGTGLAGIAAAATLPASVTLTDLPHVLPNLTHNADANISAVRSLGGDVRVRPLRWGNGDDDDHRSVSEEFGGFDVVMASDVVYYDSLFEPLLETLRFLVVGEVVLVMAHLRRWKKDSVFFGKARRFFDVKVIHSDPPLPGSRKGVTVYSFKQRRK</sequence>
<evidence type="ECO:0000256" key="1">
    <source>
        <dbReference type="SAM" id="MobiDB-lite"/>
    </source>
</evidence>
<gene>
    <name evidence="2" type="ORF">QJS10_CPB17g02174</name>
</gene>
<dbReference type="PANTHER" id="PTHR14614:SF132">
    <property type="entry name" value="PROTEIN-LYSINE METHYLTRANSFERASE C42C1.13"/>
    <property type="match status" value="1"/>
</dbReference>
<accession>A0AAV9CY79</accession>
<dbReference type="AlphaFoldDB" id="A0AAV9CY79"/>
<dbReference type="Pfam" id="PF10294">
    <property type="entry name" value="Methyltransf_16"/>
    <property type="match status" value="1"/>
</dbReference>
<evidence type="ECO:0000313" key="2">
    <source>
        <dbReference type="EMBL" id="KAK1293419.1"/>
    </source>
</evidence>
<feature type="compositionally biased region" description="Low complexity" evidence="1">
    <location>
        <begin position="26"/>
        <end position="51"/>
    </location>
</feature>
<dbReference type="InterPro" id="IPR019410">
    <property type="entry name" value="Methyltransf_16"/>
</dbReference>
<dbReference type="InterPro" id="IPR029063">
    <property type="entry name" value="SAM-dependent_MTases_sf"/>
</dbReference>
<evidence type="ECO:0000313" key="3">
    <source>
        <dbReference type="Proteomes" id="UP001180020"/>
    </source>
</evidence>
<comment type="caution">
    <text evidence="2">The sequence shown here is derived from an EMBL/GenBank/DDBJ whole genome shotgun (WGS) entry which is preliminary data.</text>
</comment>
<dbReference type="PANTHER" id="PTHR14614">
    <property type="entry name" value="HEPATOCELLULAR CARCINOMA-ASSOCIATED ANTIGEN"/>
    <property type="match status" value="1"/>
</dbReference>
<protein>
    <submittedName>
        <fullName evidence="2">Uncharacterized protein</fullName>
    </submittedName>
</protein>
<name>A0AAV9CY79_ACOCL</name>
<dbReference type="SUPFAM" id="SSF53335">
    <property type="entry name" value="S-adenosyl-L-methionine-dependent methyltransferases"/>
    <property type="match status" value="1"/>
</dbReference>
<keyword evidence="3" id="KW-1185">Reference proteome</keyword>
<dbReference type="Proteomes" id="UP001180020">
    <property type="component" value="Unassembled WGS sequence"/>
</dbReference>
<organism evidence="2 3">
    <name type="scientific">Acorus calamus</name>
    <name type="common">Sweet flag</name>
    <dbReference type="NCBI Taxonomy" id="4465"/>
    <lineage>
        <taxon>Eukaryota</taxon>
        <taxon>Viridiplantae</taxon>
        <taxon>Streptophyta</taxon>
        <taxon>Embryophyta</taxon>
        <taxon>Tracheophyta</taxon>
        <taxon>Spermatophyta</taxon>
        <taxon>Magnoliopsida</taxon>
        <taxon>Liliopsida</taxon>
        <taxon>Acoraceae</taxon>
        <taxon>Acorus</taxon>
    </lineage>
</organism>
<feature type="region of interest" description="Disordered" evidence="1">
    <location>
        <begin position="1"/>
        <end position="58"/>
    </location>
</feature>